<dbReference type="SUPFAM" id="SSF52047">
    <property type="entry name" value="RNI-like"/>
    <property type="match status" value="1"/>
</dbReference>
<evidence type="ECO:0000256" key="2">
    <source>
        <dbReference type="ARBA" id="ARBA00022614"/>
    </source>
</evidence>
<keyword evidence="1" id="KW-0343">GTPase activation</keyword>
<dbReference type="SUPFAM" id="SSF69099">
    <property type="entry name" value="Ran-GTPase activating protein 1 (RanGAP1), C-terminal domain"/>
    <property type="match status" value="1"/>
</dbReference>
<protein>
    <recommendedName>
        <fullName evidence="8">Ran GTPase-activating protein</fullName>
    </recommendedName>
</protein>
<dbReference type="InterPro" id="IPR027038">
    <property type="entry name" value="RanGap"/>
</dbReference>
<evidence type="ECO:0000256" key="4">
    <source>
        <dbReference type="SAM" id="MobiDB-lite"/>
    </source>
</evidence>
<dbReference type="CDD" id="cd00116">
    <property type="entry name" value="LRR_RI"/>
    <property type="match status" value="1"/>
</dbReference>
<dbReference type="GO" id="GO:0048471">
    <property type="term" value="C:perinuclear region of cytoplasm"/>
    <property type="evidence" value="ECO:0007669"/>
    <property type="project" value="TreeGrafter"/>
</dbReference>
<dbReference type="EMBL" id="CAJNOQ010000493">
    <property type="protein sequence ID" value="CAF0807371.1"/>
    <property type="molecule type" value="Genomic_DNA"/>
</dbReference>
<proteinExistence type="predicted"/>
<dbReference type="AlphaFoldDB" id="A0A813TF13"/>
<dbReference type="EMBL" id="CAJOBC010000493">
    <property type="protein sequence ID" value="CAF3592902.1"/>
    <property type="molecule type" value="Genomic_DNA"/>
</dbReference>
<keyword evidence="2" id="KW-0433">Leucine-rich repeat</keyword>
<dbReference type="GO" id="GO:0005096">
    <property type="term" value="F:GTPase activator activity"/>
    <property type="evidence" value="ECO:0007669"/>
    <property type="project" value="UniProtKB-KW"/>
</dbReference>
<comment type="caution">
    <text evidence="5">The sequence shown here is derived from an EMBL/GenBank/DDBJ whole genome shotgun (WGS) entry which is preliminary data.</text>
</comment>
<dbReference type="PANTHER" id="PTHR24113">
    <property type="entry name" value="RAN GTPASE-ACTIVATING PROTEIN 1"/>
    <property type="match status" value="1"/>
</dbReference>
<evidence type="ECO:0000313" key="7">
    <source>
        <dbReference type="Proteomes" id="UP000663829"/>
    </source>
</evidence>
<dbReference type="InterPro" id="IPR032675">
    <property type="entry name" value="LRR_dom_sf"/>
</dbReference>
<accession>A0A813TF13</accession>
<dbReference type="GO" id="GO:0006913">
    <property type="term" value="P:nucleocytoplasmic transport"/>
    <property type="evidence" value="ECO:0007669"/>
    <property type="project" value="TreeGrafter"/>
</dbReference>
<dbReference type="GO" id="GO:0005829">
    <property type="term" value="C:cytosol"/>
    <property type="evidence" value="ECO:0007669"/>
    <property type="project" value="TreeGrafter"/>
</dbReference>
<dbReference type="Proteomes" id="UP000681722">
    <property type="component" value="Unassembled WGS sequence"/>
</dbReference>
<dbReference type="InterPro" id="IPR036720">
    <property type="entry name" value="RanGAP1_C_sf"/>
</dbReference>
<dbReference type="GO" id="GO:0007165">
    <property type="term" value="P:signal transduction"/>
    <property type="evidence" value="ECO:0007669"/>
    <property type="project" value="InterPro"/>
</dbReference>
<evidence type="ECO:0000313" key="6">
    <source>
        <dbReference type="EMBL" id="CAF3592902.1"/>
    </source>
</evidence>
<gene>
    <name evidence="5" type="ORF">GPM918_LOCUS3847</name>
    <name evidence="6" type="ORF">SRO942_LOCUS3847</name>
</gene>
<dbReference type="Proteomes" id="UP000663829">
    <property type="component" value="Unassembled WGS sequence"/>
</dbReference>
<evidence type="ECO:0008006" key="8">
    <source>
        <dbReference type="Google" id="ProtNLM"/>
    </source>
</evidence>
<dbReference type="PANTHER" id="PTHR24113:SF12">
    <property type="entry name" value="RAN GTPASE-ACTIVATING PROTEIN 1"/>
    <property type="match status" value="1"/>
</dbReference>
<reference evidence="5" key="1">
    <citation type="submission" date="2021-02" db="EMBL/GenBank/DDBJ databases">
        <authorList>
            <person name="Nowell W R."/>
        </authorList>
    </citation>
    <scope>NUCLEOTIDE SEQUENCE</scope>
</reference>
<dbReference type="OrthoDB" id="184583at2759"/>
<dbReference type="InterPro" id="IPR001611">
    <property type="entry name" value="Leu-rich_rpt"/>
</dbReference>
<evidence type="ECO:0000313" key="5">
    <source>
        <dbReference type="EMBL" id="CAF0807371.1"/>
    </source>
</evidence>
<dbReference type="SMART" id="SM00368">
    <property type="entry name" value="LRR_RI"/>
    <property type="match status" value="8"/>
</dbReference>
<feature type="compositionally biased region" description="Acidic residues" evidence="4">
    <location>
        <begin position="451"/>
        <end position="481"/>
    </location>
</feature>
<dbReference type="Pfam" id="PF13516">
    <property type="entry name" value="LRR_6"/>
    <property type="match status" value="5"/>
</dbReference>
<dbReference type="Gene3D" id="3.80.10.10">
    <property type="entry name" value="Ribonuclease Inhibitor"/>
    <property type="match status" value="1"/>
</dbReference>
<sequence>MTDTSTPCDRDRAHLLSKHGGSNINCGIDSGVLNGNDAKNGFLSPDTVEKIHTSPHWQRLMEINKETKEGRLTVAGVEISSKAKSGSERCDALLFINKRSYTMTDQLSKSAAVSNELSFANRGLKGNTTADVQEICDEIRKCQKLVALRLEGNTISEEAAKAIGIELEKHPEIEVNKRLIWNDLFTSRLKTEVPPALVALTSGLRINGSHIVEINLSDNAFGPIGVKALEGFLSSSCCFSLKDLRLNNNGLGSMGGKMLAEALINCHRNSIKSGGQTFSLNTFICGRNRLENEGATALAKAFTILGTLEVICVPQNGIQPPGIGALAESFINNSNLRVIDLNDNTITMAAPKLASSIEKLPKLQILNLSSALIRTKGAVAVARSIVSHRHLESLLLSYNDIHVDGALEIIKSVKNMSTLKVLDLNGNCFGEEGIEEIKNNLSNKNILQSLSDDDGSEEEDNGEDYDENDDDYEDVDEDDDEEVDQEQQLETIRPNIFPLHFAPVQSNQKQTDDVSKLIESFGLSACVPIKSIQKSEVNTWSTMKNVDKVKEYLQNNEQSANRAVDLFVDLWNDDNLTSDDFTLIAKNVLKVLFTSSISSSIERNFTDQLLVSLGLVKDEQIRRRRHVKNLSKIYKYLANISQELPKSTKDILSVFIIHANDHQQSCPNDIKQQLLSAIK</sequence>
<evidence type="ECO:0000256" key="1">
    <source>
        <dbReference type="ARBA" id="ARBA00022468"/>
    </source>
</evidence>
<name>A0A813TF13_9BILA</name>
<dbReference type="GO" id="GO:0005634">
    <property type="term" value="C:nucleus"/>
    <property type="evidence" value="ECO:0007669"/>
    <property type="project" value="TreeGrafter"/>
</dbReference>
<feature type="region of interest" description="Disordered" evidence="4">
    <location>
        <begin position="447"/>
        <end position="481"/>
    </location>
</feature>
<dbReference type="GO" id="GO:0031267">
    <property type="term" value="F:small GTPase binding"/>
    <property type="evidence" value="ECO:0007669"/>
    <property type="project" value="TreeGrafter"/>
</dbReference>
<keyword evidence="3" id="KW-0677">Repeat</keyword>
<keyword evidence="7" id="KW-1185">Reference proteome</keyword>
<dbReference type="Gene3D" id="1.25.40.200">
    <property type="entry name" value="Ran-GTPase activating protein 1, C-terminal domain"/>
    <property type="match status" value="1"/>
</dbReference>
<organism evidence="5 7">
    <name type="scientific">Didymodactylos carnosus</name>
    <dbReference type="NCBI Taxonomy" id="1234261"/>
    <lineage>
        <taxon>Eukaryota</taxon>
        <taxon>Metazoa</taxon>
        <taxon>Spiralia</taxon>
        <taxon>Gnathifera</taxon>
        <taxon>Rotifera</taxon>
        <taxon>Eurotatoria</taxon>
        <taxon>Bdelloidea</taxon>
        <taxon>Philodinida</taxon>
        <taxon>Philodinidae</taxon>
        <taxon>Didymodactylos</taxon>
    </lineage>
</organism>
<evidence type="ECO:0000256" key="3">
    <source>
        <dbReference type="ARBA" id="ARBA00022737"/>
    </source>
</evidence>